<dbReference type="InterPro" id="IPR003439">
    <property type="entry name" value="ABC_transporter-like_ATP-bd"/>
</dbReference>
<dbReference type="Pfam" id="PF00005">
    <property type="entry name" value="ABC_tran"/>
    <property type="match status" value="1"/>
</dbReference>
<dbReference type="Gene3D" id="3.40.50.300">
    <property type="entry name" value="P-loop containing nucleotide triphosphate hydrolases"/>
    <property type="match status" value="1"/>
</dbReference>
<keyword evidence="3" id="KW-0536">Nodulation</keyword>
<evidence type="ECO:0000313" key="8">
    <source>
        <dbReference type="Proteomes" id="UP001516351"/>
    </source>
</evidence>
<dbReference type="Proteomes" id="UP001516351">
    <property type="component" value="Unassembled WGS sequence"/>
</dbReference>
<keyword evidence="5 7" id="KW-0067">ATP-binding</keyword>
<accession>A0ABX2P207</accession>
<dbReference type="PANTHER" id="PTHR42711:SF5">
    <property type="entry name" value="ABC TRANSPORTER ATP-BINDING PROTEIN NATA"/>
    <property type="match status" value="1"/>
</dbReference>
<comment type="caution">
    <text evidence="7">The sequence shown here is derived from an EMBL/GenBank/DDBJ whole genome shotgun (WGS) entry which is preliminary data.</text>
</comment>
<evidence type="ECO:0000256" key="4">
    <source>
        <dbReference type="ARBA" id="ARBA00022741"/>
    </source>
</evidence>
<comment type="similarity">
    <text evidence="1">Belongs to the ABC transporter superfamily.</text>
</comment>
<evidence type="ECO:0000256" key="5">
    <source>
        <dbReference type="ARBA" id="ARBA00022840"/>
    </source>
</evidence>
<feature type="domain" description="ABC transporter" evidence="6">
    <location>
        <begin position="13"/>
        <end position="244"/>
    </location>
</feature>
<dbReference type="InterPro" id="IPR003593">
    <property type="entry name" value="AAA+_ATPase"/>
</dbReference>
<dbReference type="InterPro" id="IPR027417">
    <property type="entry name" value="P-loop_NTPase"/>
</dbReference>
<keyword evidence="2" id="KW-0813">Transport</keyword>
<keyword evidence="4" id="KW-0547">Nucleotide-binding</keyword>
<reference evidence="7 8" key="1">
    <citation type="submission" date="2020-06" db="EMBL/GenBank/DDBJ databases">
        <title>Synonyms of Asaia species.</title>
        <authorList>
            <person name="Sombolestani A."/>
        </authorList>
    </citation>
    <scope>NUCLEOTIDE SEQUENCE [LARGE SCALE GENOMIC DNA]</scope>
    <source>
        <strain evidence="7 8">LMG 27047</strain>
    </source>
</reference>
<evidence type="ECO:0000313" key="7">
    <source>
        <dbReference type="EMBL" id="NVN45287.1"/>
    </source>
</evidence>
<proteinExistence type="inferred from homology"/>
<dbReference type="SMART" id="SM00382">
    <property type="entry name" value="AAA"/>
    <property type="match status" value="1"/>
</dbReference>
<evidence type="ECO:0000256" key="1">
    <source>
        <dbReference type="ARBA" id="ARBA00005417"/>
    </source>
</evidence>
<dbReference type="GO" id="GO:0005524">
    <property type="term" value="F:ATP binding"/>
    <property type="evidence" value="ECO:0007669"/>
    <property type="project" value="UniProtKB-KW"/>
</dbReference>
<protein>
    <submittedName>
        <fullName evidence="7">ATP-binding cassette domain-containing protein</fullName>
    </submittedName>
</protein>
<evidence type="ECO:0000256" key="2">
    <source>
        <dbReference type="ARBA" id="ARBA00022448"/>
    </source>
</evidence>
<keyword evidence="8" id="KW-1185">Reference proteome</keyword>
<dbReference type="SUPFAM" id="SSF52540">
    <property type="entry name" value="P-loop containing nucleoside triphosphate hydrolases"/>
    <property type="match status" value="1"/>
</dbReference>
<dbReference type="InterPro" id="IPR050763">
    <property type="entry name" value="ABC_transporter_ATP-binding"/>
</dbReference>
<dbReference type="PROSITE" id="PS50893">
    <property type="entry name" value="ABC_TRANSPORTER_2"/>
    <property type="match status" value="1"/>
</dbReference>
<evidence type="ECO:0000259" key="6">
    <source>
        <dbReference type="PROSITE" id="PS50893"/>
    </source>
</evidence>
<organism evidence="7 8">
    <name type="scientific">Asaia spathodeae</name>
    <dbReference type="NCBI Taxonomy" id="657016"/>
    <lineage>
        <taxon>Bacteria</taxon>
        <taxon>Pseudomonadati</taxon>
        <taxon>Pseudomonadota</taxon>
        <taxon>Alphaproteobacteria</taxon>
        <taxon>Acetobacterales</taxon>
        <taxon>Acetobacteraceae</taxon>
        <taxon>Asaia</taxon>
    </lineage>
</organism>
<dbReference type="RefSeq" id="WP_267310947.1">
    <property type="nucleotide sequence ID" value="NZ_JABXXV010000001.1"/>
</dbReference>
<sequence length="260" mass="28480">MNQTSPQAPCPVIAVQDLAKKYAGKHVVDGLSFSVSPGEIFAFLGPNGAGKTTTIKMLTTLLPPDEGRILMNGIDLATDPMEARRHFGVVFQDCTLDPAMTVRENFWMHCAFYCIPRARRPERIAHALALFALTDRRDSIVSTLSGGLKRRVEIARALLHQPALIFLDEPTLGLDPQSRRTLWDHLQLLQARHGTTIFLTSHYLDEVERYAQTVAVIKKGRIVTQGAVAAIISHTAHASLEDSFLSLTAEDGAAEDGAAK</sequence>
<dbReference type="PANTHER" id="PTHR42711">
    <property type="entry name" value="ABC TRANSPORTER ATP-BINDING PROTEIN"/>
    <property type="match status" value="1"/>
</dbReference>
<gene>
    <name evidence="7" type="ORF">HW542_00520</name>
</gene>
<evidence type="ECO:0000256" key="3">
    <source>
        <dbReference type="ARBA" id="ARBA00022458"/>
    </source>
</evidence>
<name>A0ABX2P207_9PROT</name>
<dbReference type="EMBL" id="JABXXV010000001">
    <property type="protein sequence ID" value="NVN45287.1"/>
    <property type="molecule type" value="Genomic_DNA"/>
</dbReference>